<dbReference type="NCBIfam" id="NF005544">
    <property type="entry name" value="PRK07207.1"/>
    <property type="match status" value="1"/>
</dbReference>
<dbReference type="AlphaFoldDB" id="A0A1F6WYU5"/>
<dbReference type="PROSITE" id="PS00089">
    <property type="entry name" value="RIBORED_LARGE"/>
    <property type="match status" value="1"/>
</dbReference>
<dbReference type="SUPFAM" id="SSF48168">
    <property type="entry name" value="R1 subunit of ribonucleotide reductase, N-terminal domain"/>
    <property type="match status" value="1"/>
</dbReference>
<dbReference type="PANTHER" id="PTHR11573:SF6">
    <property type="entry name" value="RIBONUCLEOSIDE-DIPHOSPHATE REDUCTASE LARGE SUBUNIT"/>
    <property type="match status" value="1"/>
</dbReference>
<reference evidence="12 13" key="1">
    <citation type="journal article" date="2016" name="Nat. Commun.">
        <title>Thousands of microbial genomes shed light on interconnected biogeochemical processes in an aquifer system.</title>
        <authorList>
            <person name="Anantharaman K."/>
            <person name="Brown C.T."/>
            <person name="Hug L.A."/>
            <person name="Sharon I."/>
            <person name="Castelle C.J."/>
            <person name="Probst A.J."/>
            <person name="Thomas B.C."/>
            <person name="Singh A."/>
            <person name="Wilkins M.J."/>
            <person name="Karaoz U."/>
            <person name="Brodie E.L."/>
            <person name="Williams K.H."/>
            <person name="Hubbard S.S."/>
            <person name="Banfield J.F."/>
        </authorList>
    </citation>
    <scope>NUCLEOTIDE SEQUENCE [LARGE SCALE GENOMIC DNA]</scope>
</reference>
<dbReference type="FunFam" id="3.20.70.20:FF:000009">
    <property type="entry name" value="Ribonucleoside-diphosphate reductase"/>
    <property type="match status" value="1"/>
</dbReference>
<dbReference type="Pfam" id="PF00317">
    <property type="entry name" value="Ribonuc_red_lgN"/>
    <property type="match status" value="1"/>
</dbReference>
<dbReference type="InterPro" id="IPR005144">
    <property type="entry name" value="ATP-cone_dom"/>
</dbReference>
<keyword evidence="5 10" id="KW-0560">Oxidoreductase</keyword>
<dbReference type="InterPro" id="IPR013346">
    <property type="entry name" value="NrdE_NrdA_C"/>
</dbReference>
<dbReference type="EMBL" id="MFUR01000005">
    <property type="protein sequence ID" value="OGI87076.1"/>
    <property type="molecule type" value="Genomic_DNA"/>
</dbReference>
<evidence type="ECO:0000256" key="2">
    <source>
        <dbReference type="ARBA" id="ARBA00022533"/>
    </source>
</evidence>
<dbReference type="UniPathway" id="UPA00326"/>
<dbReference type="Pfam" id="PF02867">
    <property type="entry name" value="Ribonuc_red_lgC"/>
    <property type="match status" value="1"/>
</dbReference>
<evidence type="ECO:0000256" key="6">
    <source>
        <dbReference type="ARBA" id="ARBA00023116"/>
    </source>
</evidence>
<dbReference type="PRINTS" id="PR01183">
    <property type="entry name" value="RIBORDTASEM1"/>
</dbReference>
<comment type="similarity">
    <text evidence="1 10">Belongs to the ribonucleoside diphosphate reductase large chain family.</text>
</comment>
<dbReference type="NCBIfam" id="TIGR02506">
    <property type="entry name" value="NrdE_NrdA"/>
    <property type="match status" value="1"/>
</dbReference>
<dbReference type="Pfam" id="PF03477">
    <property type="entry name" value="ATP-cone"/>
    <property type="match status" value="1"/>
</dbReference>
<evidence type="ECO:0000256" key="7">
    <source>
        <dbReference type="ARBA" id="ARBA00024942"/>
    </source>
</evidence>
<evidence type="ECO:0000256" key="1">
    <source>
        <dbReference type="ARBA" id="ARBA00010406"/>
    </source>
</evidence>
<dbReference type="PROSITE" id="PS51161">
    <property type="entry name" value="ATP_CONE"/>
    <property type="match status" value="2"/>
</dbReference>
<accession>A0A1F6WYU5</accession>
<keyword evidence="2" id="KW-0021">Allosteric enzyme</keyword>
<evidence type="ECO:0000256" key="8">
    <source>
        <dbReference type="ARBA" id="ARBA00047754"/>
    </source>
</evidence>
<proteinExistence type="inferred from homology"/>
<dbReference type="GO" id="GO:0005971">
    <property type="term" value="C:ribonucleoside-diphosphate reductase complex"/>
    <property type="evidence" value="ECO:0007669"/>
    <property type="project" value="TreeGrafter"/>
</dbReference>
<gene>
    <name evidence="12" type="ORF">A3A91_00165</name>
</gene>
<evidence type="ECO:0000256" key="10">
    <source>
        <dbReference type="RuleBase" id="RU003410"/>
    </source>
</evidence>
<dbReference type="PANTHER" id="PTHR11573">
    <property type="entry name" value="RIBONUCLEOSIDE-DIPHOSPHATE REDUCTASE LARGE CHAIN"/>
    <property type="match status" value="1"/>
</dbReference>
<evidence type="ECO:0000259" key="11">
    <source>
        <dbReference type="PROSITE" id="PS51161"/>
    </source>
</evidence>
<comment type="catalytic activity">
    <reaction evidence="8 10">
        <text>a 2'-deoxyribonucleoside 5'-diphosphate + [thioredoxin]-disulfide + H2O = a ribonucleoside 5'-diphosphate + [thioredoxin]-dithiol</text>
        <dbReference type="Rhea" id="RHEA:23252"/>
        <dbReference type="Rhea" id="RHEA-COMP:10698"/>
        <dbReference type="Rhea" id="RHEA-COMP:10700"/>
        <dbReference type="ChEBI" id="CHEBI:15377"/>
        <dbReference type="ChEBI" id="CHEBI:29950"/>
        <dbReference type="ChEBI" id="CHEBI:50058"/>
        <dbReference type="ChEBI" id="CHEBI:57930"/>
        <dbReference type="ChEBI" id="CHEBI:73316"/>
        <dbReference type="EC" id="1.17.4.1"/>
    </reaction>
</comment>
<dbReference type="CDD" id="cd01679">
    <property type="entry name" value="RNR_I"/>
    <property type="match status" value="1"/>
</dbReference>
<dbReference type="GO" id="GO:0009263">
    <property type="term" value="P:deoxyribonucleotide biosynthetic process"/>
    <property type="evidence" value="ECO:0007669"/>
    <property type="project" value="UniProtKB-KW"/>
</dbReference>
<comment type="caution">
    <text evidence="12">The sequence shown here is derived from an EMBL/GenBank/DDBJ whole genome shotgun (WGS) entry which is preliminary data.</text>
</comment>
<evidence type="ECO:0000313" key="12">
    <source>
        <dbReference type="EMBL" id="OGI87076.1"/>
    </source>
</evidence>
<dbReference type="EC" id="1.17.4.1" evidence="10"/>
<dbReference type="InterPro" id="IPR000788">
    <property type="entry name" value="RNR_lg_C"/>
</dbReference>
<evidence type="ECO:0000256" key="3">
    <source>
        <dbReference type="ARBA" id="ARBA00022741"/>
    </source>
</evidence>
<comment type="function">
    <text evidence="7 10">Provides the precursors necessary for DNA synthesis. Catalyzes the biosynthesis of deoxyribonucleotides from the corresponding ribonucleotides.</text>
</comment>
<protein>
    <recommendedName>
        <fullName evidence="10">Ribonucleoside-diphosphate reductase</fullName>
        <ecNumber evidence="10">1.17.4.1</ecNumber>
    </recommendedName>
</protein>
<dbReference type="Gene3D" id="3.20.70.20">
    <property type="match status" value="1"/>
</dbReference>
<evidence type="ECO:0000256" key="5">
    <source>
        <dbReference type="ARBA" id="ARBA00023002"/>
    </source>
</evidence>
<keyword evidence="6 10" id="KW-0215">Deoxyribonucleotide synthesis</keyword>
<dbReference type="GO" id="GO:0004748">
    <property type="term" value="F:ribonucleoside-diphosphate reductase activity, thioredoxin disulfide as acceptor"/>
    <property type="evidence" value="ECO:0007669"/>
    <property type="project" value="UniProtKB-EC"/>
</dbReference>
<evidence type="ECO:0000256" key="4">
    <source>
        <dbReference type="ARBA" id="ARBA00022840"/>
    </source>
</evidence>
<keyword evidence="4 9" id="KW-0067">ATP-binding</keyword>
<feature type="domain" description="ATP-cone" evidence="11">
    <location>
        <begin position="4"/>
        <end position="97"/>
    </location>
</feature>
<name>A0A1F6WYU5_9BACT</name>
<evidence type="ECO:0000256" key="9">
    <source>
        <dbReference type="PROSITE-ProRule" id="PRU00492"/>
    </source>
</evidence>
<dbReference type="Proteomes" id="UP000177001">
    <property type="component" value="Unassembled WGS sequence"/>
</dbReference>
<dbReference type="InterPro" id="IPR008926">
    <property type="entry name" value="RNR_R1-su_N"/>
</dbReference>
<evidence type="ECO:0000313" key="13">
    <source>
        <dbReference type="Proteomes" id="UP000177001"/>
    </source>
</evidence>
<organism evidence="12 13">
    <name type="scientific">Candidatus Nomurabacteria bacterium RIFCSPLOWO2_01_FULL_36_16</name>
    <dbReference type="NCBI Taxonomy" id="1801767"/>
    <lineage>
        <taxon>Bacteria</taxon>
        <taxon>Candidatus Nomuraibacteriota</taxon>
    </lineage>
</organism>
<dbReference type="GO" id="GO:0005524">
    <property type="term" value="F:ATP binding"/>
    <property type="evidence" value="ECO:0007669"/>
    <property type="project" value="UniProtKB-UniRule"/>
</dbReference>
<dbReference type="SUPFAM" id="SSF51998">
    <property type="entry name" value="PFL-like glycyl radical enzymes"/>
    <property type="match status" value="1"/>
</dbReference>
<dbReference type="InterPro" id="IPR013509">
    <property type="entry name" value="RNR_lsu_N"/>
</dbReference>
<keyword evidence="3 9" id="KW-0547">Nucleotide-binding</keyword>
<dbReference type="InterPro" id="IPR039718">
    <property type="entry name" value="Rrm1"/>
</dbReference>
<sequence length="931" mass="105645">MPMLEIKKRNGNIVPFDVEKITAAMGKAFIASNQPLPKDTLLDITKDIVRTLEDQFPEQVPSVEHVQDLVELALMKAGFLDVAKNYIVYRYEHTKIRAEKKQEFLEKVETKGFVVHTRDGSKELFSEKKVRETLAVFIKGYESIIDIDLVLTQLKHDLYEGITTDEISRSLTLVMRSMIERDPAYSKIAARMLMDRIYADVFGHGYNTAQLKEEHSKIFARNIKDAVARNLLDARMLDFDLIKLGSALQLENDDLFEYMGLEILASRYCLEDLDAKKPFETPQMFWMRIAMGLSLNEPEKTKIKTTLEFYDVLSNFYYTPGGRTLFQSGAVKAQLSNCFLNVVPDSLDSIFKSFSDNAQYLKWSGGTGTAWSKVRATGSFIKGTGVGSQGVVPFLKIANDINTAINRSGKRRGAGCVYLETWHLDIEDFLELRKNTGDERRRTHDINTANWVPDLFMKRVREGGEWTLFSPSDTPDLPELYGKAFEEQYKKYEAMVERGEIKLYKRISAADLWKKMLAMLFETGHPWITWKDPSNIRSPQDHAGVIHNSNLCTEITLNTSEDETAVCTIGSLNFAKFVNNGKFDTHLISRVTETAMRMLDNVIDLNYYPTEDAKRGNMRHRPVALGIRGYHDALYLLGIHFDSGEALDFADESMEIVAYNAILASSKLAKEKGTYETYKGSKWDRNIFPQDTIALLAEERGEEVPLPKSGKLDWTPVREHVKKYGMRNSNTMAIAPTASTANLVGCIPCVEPIYKNIYVKSNKEGDFVVVNKYLVQDLKTLNLWNDDILNKIKYADGSIQEIAEIPTDLKRKYKEVFEIEGRWLIEAAARRGRWMDQSQSLNIFYSGNSGRELSELYFLAWKLGLKTTYYLRTLGASQVEKASISTAEFGATHTRQKVVIPTESPKSKIDPAFLAKVAMGETVGICESCEG</sequence>
<feature type="domain" description="ATP-cone" evidence="11">
    <location>
        <begin position="113"/>
        <end position="203"/>
    </location>
</feature>